<gene>
    <name evidence="10" type="ORF">GCM10023191_092720</name>
</gene>
<sequence>MSYPSATIPSMTSVGEHLPPTTTPRRLPPFLHTRLGGLPRAFWALWAGSFVNRLGTMVEPFLAFYLTGVRGFSVTATGAVLALFGLGSVFSQTLGGVLADRVGRRATLSGGMLATAAAMLALGYVTATPVVVAVVFVLGVAIDIYRPASQALVADLVSPADRPRAYGLLFWAINLGFAVAMVFGGTLSRAGFSWLFWIDAVTCAVFAVLVWRAVPETRTRRADREPGGFADVLRDRVAVASVLIVFGYAFVYLQAYSTLPLAMRHAGLPPQAYGLAMAVNGVGIVIVQPLTVAWLNRRDASRVLAAGMGVVGLGFGLTALAGSTPVFAATVLVWTLGEVLFAAVSSAIIADLAPPHLRGRYGGLYGTAFSVAALLGPLGGSWLLGHGAWLPWVTCAALCAASGAGALALGPAVRGRRKGLTV</sequence>
<protein>
    <submittedName>
        <fullName evidence="10">MFS transporter</fullName>
    </submittedName>
</protein>
<feature type="transmembrane region" description="Helical" evidence="8">
    <location>
        <begin position="389"/>
        <end position="409"/>
    </location>
</feature>
<keyword evidence="6 8" id="KW-0472">Membrane</keyword>
<feature type="transmembrane region" description="Helical" evidence="8">
    <location>
        <begin position="273"/>
        <end position="296"/>
    </location>
</feature>
<dbReference type="PANTHER" id="PTHR23517:SF2">
    <property type="entry name" value="MULTIDRUG RESISTANCE PROTEIN MDTH"/>
    <property type="match status" value="1"/>
</dbReference>
<dbReference type="Pfam" id="PF07690">
    <property type="entry name" value="MFS_1"/>
    <property type="match status" value="1"/>
</dbReference>
<reference evidence="11" key="1">
    <citation type="journal article" date="2019" name="Int. J. Syst. Evol. Microbiol.">
        <title>The Global Catalogue of Microorganisms (GCM) 10K type strain sequencing project: providing services to taxonomists for standard genome sequencing and annotation.</title>
        <authorList>
            <consortium name="The Broad Institute Genomics Platform"/>
            <consortium name="The Broad Institute Genome Sequencing Center for Infectious Disease"/>
            <person name="Wu L."/>
            <person name="Ma J."/>
        </authorList>
    </citation>
    <scope>NUCLEOTIDE SEQUENCE [LARGE SCALE GENOMIC DNA]</scope>
    <source>
        <strain evidence="11">JCM 17933</strain>
    </source>
</reference>
<evidence type="ECO:0000313" key="10">
    <source>
        <dbReference type="EMBL" id="GAA4518513.1"/>
    </source>
</evidence>
<feature type="region of interest" description="Disordered" evidence="7">
    <location>
        <begin position="1"/>
        <end position="25"/>
    </location>
</feature>
<accession>A0ABP8R554</accession>
<organism evidence="10 11">
    <name type="scientific">Actinoallomurus oryzae</name>
    <dbReference type="NCBI Taxonomy" id="502180"/>
    <lineage>
        <taxon>Bacteria</taxon>
        <taxon>Bacillati</taxon>
        <taxon>Actinomycetota</taxon>
        <taxon>Actinomycetes</taxon>
        <taxon>Streptosporangiales</taxon>
        <taxon>Thermomonosporaceae</taxon>
        <taxon>Actinoallomurus</taxon>
    </lineage>
</organism>
<dbReference type="EMBL" id="BAABHF010000060">
    <property type="protein sequence ID" value="GAA4518513.1"/>
    <property type="molecule type" value="Genomic_DNA"/>
</dbReference>
<dbReference type="Gene3D" id="1.20.1250.20">
    <property type="entry name" value="MFS general substrate transporter like domains"/>
    <property type="match status" value="1"/>
</dbReference>
<evidence type="ECO:0000256" key="6">
    <source>
        <dbReference type="ARBA" id="ARBA00023136"/>
    </source>
</evidence>
<evidence type="ECO:0000256" key="5">
    <source>
        <dbReference type="ARBA" id="ARBA00022989"/>
    </source>
</evidence>
<evidence type="ECO:0000256" key="2">
    <source>
        <dbReference type="ARBA" id="ARBA00022448"/>
    </source>
</evidence>
<keyword evidence="2" id="KW-0813">Transport</keyword>
<name>A0ABP8R554_9ACTN</name>
<evidence type="ECO:0000256" key="3">
    <source>
        <dbReference type="ARBA" id="ARBA00022475"/>
    </source>
</evidence>
<feature type="transmembrane region" description="Helical" evidence="8">
    <location>
        <begin position="194"/>
        <end position="214"/>
    </location>
</feature>
<evidence type="ECO:0000313" key="11">
    <source>
        <dbReference type="Proteomes" id="UP001500503"/>
    </source>
</evidence>
<keyword evidence="4 8" id="KW-0812">Transmembrane</keyword>
<feature type="transmembrane region" description="Helical" evidence="8">
    <location>
        <begin position="362"/>
        <end position="383"/>
    </location>
</feature>
<feature type="transmembrane region" description="Helical" evidence="8">
    <location>
        <begin position="303"/>
        <end position="321"/>
    </location>
</feature>
<feature type="transmembrane region" description="Helical" evidence="8">
    <location>
        <begin position="166"/>
        <end position="188"/>
    </location>
</feature>
<feature type="transmembrane region" description="Helical" evidence="8">
    <location>
        <begin position="327"/>
        <end position="350"/>
    </location>
</feature>
<feature type="transmembrane region" description="Helical" evidence="8">
    <location>
        <begin position="119"/>
        <end position="145"/>
    </location>
</feature>
<evidence type="ECO:0000256" key="1">
    <source>
        <dbReference type="ARBA" id="ARBA00004651"/>
    </source>
</evidence>
<evidence type="ECO:0000256" key="4">
    <source>
        <dbReference type="ARBA" id="ARBA00022692"/>
    </source>
</evidence>
<dbReference type="InterPro" id="IPR036259">
    <property type="entry name" value="MFS_trans_sf"/>
</dbReference>
<feature type="transmembrane region" description="Helical" evidence="8">
    <location>
        <begin position="43"/>
        <end position="66"/>
    </location>
</feature>
<dbReference type="PROSITE" id="PS00216">
    <property type="entry name" value="SUGAR_TRANSPORT_1"/>
    <property type="match status" value="1"/>
</dbReference>
<evidence type="ECO:0000259" key="9">
    <source>
        <dbReference type="PROSITE" id="PS50850"/>
    </source>
</evidence>
<dbReference type="InterPro" id="IPR050171">
    <property type="entry name" value="MFS_Transporters"/>
</dbReference>
<dbReference type="Proteomes" id="UP001500503">
    <property type="component" value="Unassembled WGS sequence"/>
</dbReference>
<feature type="transmembrane region" description="Helical" evidence="8">
    <location>
        <begin position="235"/>
        <end position="253"/>
    </location>
</feature>
<proteinExistence type="predicted"/>
<keyword evidence="3" id="KW-1003">Cell membrane</keyword>
<comment type="subcellular location">
    <subcellularLocation>
        <location evidence="1">Cell membrane</location>
        <topology evidence="1">Multi-pass membrane protein</topology>
    </subcellularLocation>
</comment>
<dbReference type="InterPro" id="IPR005829">
    <property type="entry name" value="Sugar_transporter_CS"/>
</dbReference>
<keyword evidence="5 8" id="KW-1133">Transmembrane helix</keyword>
<dbReference type="PANTHER" id="PTHR23517">
    <property type="entry name" value="RESISTANCE PROTEIN MDTM, PUTATIVE-RELATED-RELATED"/>
    <property type="match status" value="1"/>
</dbReference>
<dbReference type="InterPro" id="IPR020846">
    <property type="entry name" value="MFS_dom"/>
</dbReference>
<feature type="transmembrane region" description="Helical" evidence="8">
    <location>
        <begin position="78"/>
        <end position="99"/>
    </location>
</feature>
<dbReference type="SUPFAM" id="SSF103473">
    <property type="entry name" value="MFS general substrate transporter"/>
    <property type="match status" value="1"/>
</dbReference>
<dbReference type="CDD" id="cd17329">
    <property type="entry name" value="MFS_MdtH_MDR_like"/>
    <property type="match status" value="1"/>
</dbReference>
<evidence type="ECO:0000256" key="8">
    <source>
        <dbReference type="SAM" id="Phobius"/>
    </source>
</evidence>
<evidence type="ECO:0000256" key="7">
    <source>
        <dbReference type="SAM" id="MobiDB-lite"/>
    </source>
</evidence>
<dbReference type="PROSITE" id="PS50850">
    <property type="entry name" value="MFS"/>
    <property type="match status" value="1"/>
</dbReference>
<feature type="compositionally biased region" description="Polar residues" evidence="7">
    <location>
        <begin position="1"/>
        <end position="13"/>
    </location>
</feature>
<dbReference type="InterPro" id="IPR011701">
    <property type="entry name" value="MFS"/>
</dbReference>
<keyword evidence="11" id="KW-1185">Reference proteome</keyword>
<comment type="caution">
    <text evidence="10">The sequence shown here is derived from an EMBL/GenBank/DDBJ whole genome shotgun (WGS) entry which is preliminary data.</text>
</comment>
<feature type="domain" description="Major facilitator superfamily (MFS) profile" evidence="9">
    <location>
        <begin position="41"/>
        <end position="414"/>
    </location>
</feature>